<evidence type="ECO:0000313" key="3">
    <source>
        <dbReference type="Proteomes" id="UP000326903"/>
    </source>
</evidence>
<protein>
    <submittedName>
        <fullName evidence="2">Sugar phosphate isomerase/epimerase</fullName>
    </submittedName>
</protein>
<name>A0A5J5IGE7_9BACT</name>
<dbReference type="SUPFAM" id="SSF51658">
    <property type="entry name" value="Xylose isomerase-like"/>
    <property type="match status" value="1"/>
</dbReference>
<dbReference type="InterPro" id="IPR013022">
    <property type="entry name" value="Xyl_isomerase-like_TIM-brl"/>
</dbReference>
<dbReference type="GO" id="GO:0016853">
    <property type="term" value="F:isomerase activity"/>
    <property type="evidence" value="ECO:0007669"/>
    <property type="project" value="UniProtKB-KW"/>
</dbReference>
<dbReference type="RefSeq" id="WP_150415644.1">
    <property type="nucleotide sequence ID" value="NZ_VYQF01000004.1"/>
</dbReference>
<dbReference type="Pfam" id="PF01261">
    <property type="entry name" value="AP_endonuc_2"/>
    <property type="match status" value="1"/>
</dbReference>
<reference evidence="2 3" key="1">
    <citation type="submission" date="2019-09" db="EMBL/GenBank/DDBJ databases">
        <title>Draft genome sequence of Ginsengibacter sp. BR5-29.</title>
        <authorList>
            <person name="Im W.-T."/>
        </authorList>
    </citation>
    <scope>NUCLEOTIDE SEQUENCE [LARGE SCALE GENOMIC DNA]</scope>
    <source>
        <strain evidence="2 3">BR5-29</strain>
    </source>
</reference>
<dbReference type="PANTHER" id="PTHR12110">
    <property type="entry name" value="HYDROXYPYRUVATE ISOMERASE"/>
    <property type="match status" value="1"/>
</dbReference>
<dbReference type="InterPro" id="IPR006311">
    <property type="entry name" value="TAT_signal"/>
</dbReference>
<comment type="caution">
    <text evidence="2">The sequence shown here is derived from an EMBL/GenBank/DDBJ whole genome shotgun (WGS) entry which is preliminary data.</text>
</comment>
<evidence type="ECO:0000313" key="2">
    <source>
        <dbReference type="EMBL" id="KAA9038084.1"/>
    </source>
</evidence>
<dbReference type="AlphaFoldDB" id="A0A5J5IGE7"/>
<organism evidence="2 3">
    <name type="scientific">Ginsengibacter hankyongi</name>
    <dbReference type="NCBI Taxonomy" id="2607284"/>
    <lineage>
        <taxon>Bacteria</taxon>
        <taxon>Pseudomonadati</taxon>
        <taxon>Bacteroidota</taxon>
        <taxon>Chitinophagia</taxon>
        <taxon>Chitinophagales</taxon>
        <taxon>Chitinophagaceae</taxon>
        <taxon>Ginsengibacter</taxon>
    </lineage>
</organism>
<dbReference type="Proteomes" id="UP000326903">
    <property type="component" value="Unassembled WGS sequence"/>
</dbReference>
<sequence length="303" mass="34560">MNTSRRTFIKTGSITIGGAAMLPDILKEKKTNAILGLQLYTVRDDMKTDPAGTLKRLAAMGFKYVEHAGYHDRKFYGYSIPDFKNLLKDNGLKMESGHNPLTSKYWDKATNDFTEEWKYTIEDSAAIGLKYMISPGVDESMCKNMDDFKLYMDMHNKTGELCKKAGTHFAFHNESYEFNHSLNGTVLYDLLLQLTDKSLVAQQIDIGNMYEPGGRPLYYLKKYSGRFLLMHVKDELKRDSPGTDGRVYENTLLGKGVIDVKNVVDYARKTGTKYFIIEQEEYQGIAPLDCAKEDLEKMKGWGF</sequence>
<dbReference type="EMBL" id="VYQF01000004">
    <property type="protein sequence ID" value="KAA9038084.1"/>
    <property type="molecule type" value="Genomic_DNA"/>
</dbReference>
<feature type="domain" description="Xylose isomerase-like TIM barrel" evidence="1">
    <location>
        <begin position="55"/>
        <end position="299"/>
    </location>
</feature>
<evidence type="ECO:0000259" key="1">
    <source>
        <dbReference type="Pfam" id="PF01261"/>
    </source>
</evidence>
<keyword evidence="2" id="KW-0413">Isomerase</keyword>
<dbReference type="PANTHER" id="PTHR12110:SF41">
    <property type="entry name" value="INOSOSE DEHYDRATASE"/>
    <property type="match status" value="1"/>
</dbReference>
<keyword evidence="3" id="KW-1185">Reference proteome</keyword>
<dbReference type="InterPro" id="IPR050312">
    <property type="entry name" value="IolE/XylAMocC-like"/>
</dbReference>
<proteinExistence type="predicted"/>
<dbReference type="InterPro" id="IPR036237">
    <property type="entry name" value="Xyl_isomerase-like_sf"/>
</dbReference>
<dbReference type="PROSITE" id="PS51318">
    <property type="entry name" value="TAT"/>
    <property type="match status" value="1"/>
</dbReference>
<dbReference type="Gene3D" id="3.20.20.150">
    <property type="entry name" value="Divalent-metal-dependent TIM barrel enzymes"/>
    <property type="match status" value="1"/>
</dbReference>
<gene>
    <name evidence="2" type="ORF">FW778_15110</name>
</gene>
<accession>A0A5J5IGE7</accession>